<reference evidence="8" key="1">
    <citation type="submission" date="2017-04" db="EMBL/GenBank/DDBJ databases">
        <authorList>
            <person name="Varghese N."/>
            <person name="Submissions S."/>
        </authorList>
    </citation>
    <scope>NUCLEOTIDE SEQUENCE [LARGE SCALE GENOMIC DNA]</scope>
    <source>
        <strain evidence="8">DSM 4125</strain>
    </source>
</reference>
<name>A0A1X7KSR2_9BACT</name>
<comment type="similarity">
    <text evidence="1 5">Belongs to the MreC family.</text>
</comment>
<proteinExistence type="inferred from homology"/>
<dbReference type="PANTHER" id="PTHR34138:SF1">
    <property type="entry name" value="CELL SHAPE-DETERMINING PROTEIN MREC"/>
    <property type="match status" value="1"/>
</dbReference>
<dbReference type="InterPro" id="IPR042177">
    <property type="entry name" value="Cell/Rod_1"/>
</dbReference>
<keyword evidence="3 5" id="KW-0133">Cell shape</keyword>
<dbReference type="InterPro" id="IPR055342">
    <property type="entry name" value="MreC_beta-barrel_core"/>
</dbReference>
<dbReference type="InterPro" id="IPR042175">
    <property type="entry name" value="Cell/Rod_MreC_2"/>
</dbReference>
<accession>A0A1X7KSR2</accession>
<sequence length="278" mass="31479">MRRLFQFIYQYRAFFIFLLLEVVSGWFVVNHNDYISASYFNSSSAIAGNVYENRQAVQDYFQLAKVNQNLVEENELLRNRLAVDSLTVEVDSTDIPLQLSGQYEFITGKVVNNSVHRFRNYFTLDVGSKDGIKEGMGVVNPNGIIGKIKSVSTNFSTAYSALHSSLLVSVLIDETETLCTAKWSGEDPTQISLEYVPRHIKVQEGMQVVSSGYDAIFPEGVKLGTVKSVEIDEEATFYDIEVALSADFFSLDYVYVIGNKLKQEKDSLEQELQKEYEQ</sequence>
<dbReference type="EMBL" id="FXAW01000006">
    <property type="protein sequence ID" value="SMG44249.1"/>
    <property type="molecule type" value="Genomic_DNA"/>
</dbReference>
<dbReference type="AlphaFoldDB" id="A0A1X7KSR2"/>
<dbReference type="RefSeq" id="WP_085518253.1">
    <property type="nucleotide sequence ID" value="NZ_FXAW01000006.1"/>
</dbReference>
<dbReference type="Gene3D" id="2.40.10.350">
    <property type="entry name" value="Rod shape-determining protein MreC, domain 2"/>
    <property type="match status" value="1"/>
</dbReference>
<dbReference type="Gene3D" id="2.40.10.340">
    <property type="entry name" value="Rod shape-determining protein MreC, domain 1"/>
    <property type="match status" value="1"/>
</dbReference>
<evidence type="ECO:0000256" key="1">
    <source>
        <dbReference type="ARBA" id="ARBA00009369"/>
    </source>
</evidence>
<evidence type="ECO:0000313" key="7">
    <source>
        <dbReference type="EMBL" id="SMG44249.1"/>
    </source>
</evidence>
<organism evidence="7 8">
    <name type="scientific">Marivirga sericea</name>
    <dbReference type="NCBI Taxonomy" id="1028"/>
    <lineage>
        <taxon>Bacteria</taxon>
        <taxon>Pseudomonadati</taxon>
        <taxon>Bacteroidota</taxon>
        <taxon>Cytophagia</taxon>
        <taxon>Cytophagales</taxon>
        <taxon>Marivirgaceae</taxon>
        <taxon>Marivirga</taxon>
    </lineage>
</organism>
<keyword evidence="8" id="KW-1185">Reference proteome</keyword>
<evidence type="ECO:0000313" key="8">
    <source>
        <dbReference type="Proteomes" id="UP000193804"/>
    </source>
</evidence>
<evidence type="ECO:0000256" key="3">
    <source>
        <dbReference type="ARBA" id="ARBA00022960"/>
    </source>
</evidence>
<dbReference type="Proteomes" id="UP000193804">
    <property type="component" value="Unassembled WGS sequence"/>
</dbReference>
<dbReference type="GO" id="GO:0005886">
    <property type="term" value="C:plasma membrane"/>
    <property type="evidence" value="ECO:0007669"/>
    <property type="project" value="TreeGrafter"/>
</dbReference>
<dbReference type="InterPro" id="IPR007221">
    <property type="entry name" value="MreC"/>
</dbReference>
<evidence type="ECO:0000256" key="5">
    <source>
        <dbReference type="PIRNR" id="PIRNR038471"/>
    </source>
</evidence>
<feature type="domain" description="Rod shape-determining protein MreC beta-barrel core" evidence="6">
    <location>
        <begin position="110"/>
        <end position="257"/>
    </location>
</feature>
<dbReference type="PANTHER" id="PTHR34138">
    <property type="entry name" value="CELL SHAPE-DETERMINING PROTEIN MREC"/>
    <property type="match status" value="1"/>
</dbReference>
<dbReference type="Pfam" id="PF04085">
    <property type="entry name" value="MreC"/>
    <property type="match status" value="1"/>
</dbReference>
<dbReference type="OrthoDB" id="9811827at2"/>
<protein>
    <recommendedName>
        <fullName evidence="2 5">Cell shape-determining protein MreC</fullName>
    </recommendedName>
    <alternativeName>
        <fullName evidence="4 5">Cell shape protein MreC</fullName>
    </alternativeName>
</protein>
<dbReference type="NCBIfam" id="NF010532">
    <property type="entry name" value="PRK13922.9-3"/>
    <property type="match status" value="1"/>
</dbReference>
<evidence type="ECO:0000256" key="2">
    <source>
        <dbReference type="ARBA" id="ARBA00013855"/>
    </source>
</evidence>
<evidence type="ECO:0000256" key="4">
    <source>
        <dbReference type="ARBA" id="ARBA00032089"/>
    </source>
</evidence>
<gene>
    <name evidence="7" type="ORF">SAMN05661096_03110</name>
</gene>
<dbReference type="STRING" id="1028.SAMN05661096_03110"/>
<comment type="function">
    <text evidence="5">Involved in formation and maintenance of cell shape.</text>
</comment>
<dbReference type="PIRSF" id="PIRSF038471">
    <property type="entry name" value="MreC"/>
    <property type="match status" value="1"/>
</dbReference>
<dbReference type="GO" id="GO:0008360">
    <property type="term" value="P:regulation of cell shape"/>
    <property type="evidence" value="ECO:0007669"/>
    <property type="project" value="UniProtKB-KW"/>
</dbReference>
<evidence type="ECO:0000259" key="6">
    <source>
        <dbReference type="Pfam" id="PF04085"/>
    </source>
</evidence>